<organism evidence="2 3">
    <name type="scientific">Aplosporella prunicola CBS 121167</name>
    <dbReference type="NCBI Taxonomy" id="1176127"/>
    <lineage>
        <taxon>Eukaryota</taxon>
        <taxon>Fungi</taxon>
        <taxon>Dikarya</taxon>
        <taxon>Ascomycota</taxon>
        <taxon>Pezizomycotina</taxon>
        <taxon>Dothideomycetes</taxon>
        <taxon>Dothideomycetes incertae sedis</taxon>
        <taxon>Botryosphaeriales</taxon>
        <taxon>Aplosporellaceae</taxon>
        <taxon>Aplosporella</taxon>
    </lineage>
</organism>
<keyword evidence="3" id="KW-1185">Reference proteome</keyword>
<dbReference type="Proteomes" id="UP000799438">
    <property type="component" value="Unassembled WGS sequence"/>
</dbReference>
<name>A0A6A6BI67_9PEZI</name>
<sequence length="693" mass="77773">MENYSAADTSRAFTPRSISISEYQMPIPDSSCGSISRQEWTTDGYTQISVNTSPRSSITLQDAERRVLPAQESEYERQSTEDPLPGGRLSNLTISSWLGSIGKKHRQRNSTLSGWWWETASISLSAVCVGLIVVILGIIDGKALADWKLLIKPNSVIAILSTVARSSLLVPIAECISQLKWTHFSSSARSLSHLQIFDDASRGPWGSLTFLWKVRPTAVIATAGALVTIITLAFEPTAQQIIEYPSRNAPLANATSSVAIATGVFPRWSYRDWSGIYISPNKELDDIVLNEKAAFHKLVTTMFSDSAVYEQPQINCPTLDCRWTNLTTLDMCSSCRNYTVSASDSLECNYTFKRPKPQSMFKYYYPDPNTPSFGNFTALQDYLSTHKVGNLDLFADCSYGQYPGVEIKNVDFIDSRDLYPIRATQVEYELVPKMLTMIEARILNSSSVMYGNITADITLCQIEFCLNRYESLTLQDGQLSEKLSSTEKLAYVGRKDSAYSKLKALSDAWKPSSTLYPIGDDWGSVAIYLEKLLDTSATHDDFTFFDSGKLAYQYISYRDLRTVSTNIAHALSSMLRSERNLNITFVEGDAYTQETYIHVRWAWLSFPICIVLLTTMLLITTIIQSIQNGNALFKSSLIALLFHGLEGWNKEELDATKDTEHQETPQSLIKRAKSMRARFERAEDGELKFLRAD</sequence>
<evidence type="ECO:0000313" key="2">
    <source>
        <dbReference type="EMBL" id="KAF2143123.1"/>
    </source>
</evidence>
<gene>
    <name evidence="2" type="ORF">K452DRAFT_166926</name>
</gene>
<keyword evidence="1" id="KW-0812">Transmembrane</keyword>
<feature type="transmembrane region" description="Helical" evidence="1">
    <location>
        <begin position="217"/>
        <end position="234"/>
    </location>
</feature>
<evidence type="ECO:0000313" key="3">
    <source>
        <dbReference type="Proteomes" id="UP000799438"/>
    </source>
</evidence>
<accession>A0A6A6BI67</accession>
<feature type="transmembrane region" description="Helical" evidence="1">
    <location>
        <begin position="115"/>
        <end position="139"/>
    </location>
</feature>
<dbReference type="OrthoDB" id="5376804at2759"/>
<keyword evidence="1" id="KW-1133">Transmembrane helix</keyword>
<dbReference type="Pfam" id="PF11374">
    <property type="entry name" value="DUF3176"/>
    <property type="match status" value="1"/>
</dbReference>
<reference evidence="2" key="1">
    <citation type="journal article" date="2020" name="Stud. Mycol.">
        <title>101 Dothideomycetes genomes: a test case for predicting lifestyles and emergence of pathogens.</title>
        <authorList>
            <person name="Haridas S."/>
            <person name="Albert R."/>
            <person name="Binder M."/>
            <person name="Bloem J."/>
            <person name="Labutti K."/>
            <person name="Salamov A."/>
            <person name="Andreopoulos B."/>
            <person name="Baker S."/>
            <person name="Barry K."/>
            <person name="Bills G."/>
            <person name="Bluhm B."/>
            <person name="Cannon C."/>
            <person name="Castanera R."/>
            <person name="Culley D."/>
            <person name="Daum C."/>
            <person name="Ezra D."/>
            <person name="Gonzalez J."/>
            <person name="Henrissat B."/>
            <person name="Kuo A."/>
            <person name="Liang C."/>
            <person name="Lipzen A."/>
            <person name="Lutzoni F."/>
            <person name="Magnuson J."/>
            <person name="Mondo S."/>
            <person name="Nolan M."/>
            <person name="Ohm R."/>
            <person name="Pangilinan J."/>
            <person name="Park H.-J."/>
            <person name="Ramirez L."/>
            <person name="Alfaro M."/>
            <person name="Sun H."/>
            <person name="Tritt A."/>
            <person name="Yoshinaga Y."/>
            <person name="Zwiers L.-H."/>
            <person name="Turgeon B."/>
            <person name="Goodwin S."/>
            <person name="Spatafora J."/>
            <person name="Crous P."/>
            <person name="Grigoriev I."/>
        </authorList>
    </citation>
    <scope>NUCLEOTIDE SEQUENCE</scope>
    <source>
        <strain evidence="2">CBS 121167</strain>
    </source>
</reference>
<dbReference type="AlphaFoldDB" id="A0A6A6BI67"/>
<evidence type="ECO:0000256" key="1">
    <source>
        <dbReference type="SAM" id="Phobius"/>
    </source>
</evidence>
<protein>
    <submittedName>
        <fullName evidence="2">Uncharacterized protein</fullName>
    </submittedName>
</protein>
<dbReference type="PANTHER" id="PTHR35394">
    <property type="entry name" value="DUF3176 DOMAIN-CONTAINING PROTEIN"/>
    <property type="match status" value="1"/>
</dbReference>
<feature type="transmembrane region" description="Helical" evidence="1">
    <location>
        <begin position="601"/>
        <end position="623"/>
    </location>
</feature>
<dbReference type="GeneID" id="54293232"/>
<keyword evidence="1" id="KW-0472">Membrane</keyword>
<dbReference type="EMBL" id="ML995482">
    <property type="protein sequence ID" value="KAF2143123.1"/>
    <property type="molecule type" value="Genomic_DNA"/>
</dbReference>
<dbReference type="InterPro" id="IPR021514">
    <property type="entry name" value="DUF3176"/>
</dbReference>
<proteinExistence type="predicted"/>
<dbReference type="PANTHER" id="PTHR35394:SF5">
    <property type="entry name" value="DUF3176 DOMAIN-CONTAINING PROTEIN"/>
    <property type="match status" value="1"/>
</dbReference>
<dbReference type="RefSeq" id="XP_033398835.1">
    <property type="nucleotide sequence ID" value="XM_033535736.1"/>
</dbReference>